<comment type="caution">
    <text evidence="3">The sequence shown here is derived from an EMBL/GenBank/DDBJ whole genome shotgun (WGS) entry which is preliminary data.</text>
</comment>
<reference evidence="3" key="1">
    <citation type="submission" date="2023-01" db="EMBL/GenBank/DDBJ databases">
        <authorList>
            <person name="Van Ghelder C."/>
            <person name="Rancurel C."/>
        </authorList>
    </citation>
    <scope>NUCLEOTIDE SEQUENCE</scope>
    <source>
        <strain evidence="3">CNCM I-4278</strain>
    </source>
</reference>
<dbReference type="GO" id="GO:0045277">
    <property type="term" value="C:respiratory chain complex IV"/>
    <property type="evidence" value="ECO:0007669"/>
    <property type="project" value="InterPro"/>
</dbReference>
<dbReference type="Proteomes" id="UP001152607">
    <property type="component" value="Unassembled WGS sequence"/>
</dbReference>
<name>A0A9W4UR42_9PLEO</name>
<evidence type="ECO:0000256" key="1">
    <source>
        <dbReference type="SAM" id="MobiDB-lite"/>
    </source>
</evidence>
<keyword evidence="2" id="KW-0472">Membrane</keyword>
<feature type="transmembrane region" description="Helical" evidence="2">
    <location>
        <begin position="113"/>
        <end position="134"/>
    </location>
</feature>
<gene>
    <name evidence="3" type="ORF">PDIGIT_LOCUS12409</name>
</gene>
<keyword evidence="4" id="KW-1185">Reference proteome</keyword>
<keyword evidence="2" id="KW-0812">Transmembrane</keyword>
<dbReference type="EMBL" id="CAOQHR010000009">
    <property type="protein sequence ID" value="CAI6339257.1"/>
    <property type="molecule type" value="Genomic_DNA"/>
</dbReference>
<dbReference type="GO" id="GO:0006123">
    <property type="term" value="P:mitochondrial electron transport, cytochrome c to oxygen"/>
    <property type="evidence" value="ECO:0007669"/>
    <property type="project" value="InterPro"/>
</dbReference>
<organism evidence="3 4">
    <name type="scientific">Periconia digitata</name>
    <dbReference type="NCBI Taxonomy" id="1303443"/>
    <lineage>
        <taxon>Eukaryota</taxon>
        <taxon>Fungi</taxon>
        <taxon>Dikarya</taxon>
        <taxon>Ascomycota</taxon>
        <taxon>Pezizomycotina</taxon>
        <taxon>Dothideomycetes</taxon>
        <taxon>Pleosporomycetidae</taxon>
        <taxon>Pleosporales</taxon>
        <taxon>Massarineae</taxon>
        <taxon>Periconiaceae</taxon>
        <taxon>Periconia</taxon>
    </lineage>
</organism>
<feature type="compositionally biased region" description="Low complexity" evidence="1">
    <location>
        <begin position="15"/>
        <end position="26"/>
    </location>
</feature>
<dbReference type="AlphaFoldDB" id="A0A9W4UR42"/>
<evidence type="ECO:0000313" key="4">
    <source>
        <dbReference type="Proteomes" id="UP001152607"/>
    </source>
</evidence>
<proteinExistence type="predicted"/>
<accession>A0A9W4UR42</accession>
<protein>
    <submittedName>
        <fullName evidence="3">Uncharacterized protein</fullName>
    </submittedName>
</protein>
<dbReference type="InterPro" id="IPR036636">
    <property type="entry name" value="COX7C/Cox8_sf"/>
</dbReference>
<dbReference type="Gene3D" id="4.10.49.10">
    <property type="entry name" value="Cytochrome c oxidase subunit VIIc"/>
    <property type="match status" value="1"/>
</dbReference>
<evidence type="ECO:0000256" key="2">
    <source>
        <dbReference type="SAM" id="Phobius"/>
    </source>
</evidence>
<sequence>MFYTDLLPQPSCADSPFGSPPSSGHGLRTTKTRRPPCLWGVNKTQKSFPARLRTCGGSTIPSANLILPHPRRTLSAWEPRLCAGSERKPGVPNIPNQNMPISTSAPLRATSLFIVYLSFFFFFPFVVVCLDFLMEPHTSAMLAFFHPLIFCSRMTVVAMVRTRTATASMDTIQGKPHVSDTIFSCAYSQKNASTPISSEQAFISVSLKIALRFAEKVPVSNHFQPPERWIGRKRNPNQKPLHSCFETSHPTWRDQPPCLNQVFLFLSRGPSPPYRR</sequence>
<dbReference type="GO" id="GO:0005739">
    <property type="term" value="C:mitochondrion"/>
    <property type="evidence" value="ECO:0007669"/>
    <property type="project" value="GOC"/>
</dbReference>
<evidence type="ECO:0000313" key="3">
    <source>
        <dbReference type="EMBL" id="CAI6339257.1"/>
    </source>
</evidence>
<keyword evidence="2" id="KW-1133">Transmembrane helix</keyword>
<feature type="transmembrane region" description="Helical" evidence="2">
    <location>
        <begin position="140"/>
        <end position="160"/>
    </location>
</feature>
<feature type="region of interest" description="Disordered" evidence="1">
    <location>
        <begin position="1"/>
        <end position="35"/>
    </location>
</feature>